<evidence type="ECO:0000313" key="3">
    <source>
        <dbReference type="Proteomes" id="UP001151699"/>
    </source>
</evidence>
<feature type="non-terminal residue" evidence="2">
    <location>
        <position position="145"/>
    </location>
</feature>
<evidence type="ECO:0000256" key="1">
    <source>
        <dbReference type="SAM" id="MobiDB-lite"/>
    </source>
</evidence>
<gene>
    <name evidence="2" type="ORF">Bhyg_15718</name>
</gene>
<dbReference type="OrthoDB" id="8065722at2759"/>
<keyword evidence="3" id="KW-1185">Reference proteome</keyword>
<evidence type="ECO:0000313" key="2">
    <source>
        <dbReference type="EMBL" id="KAJ6631734.1"/>
    </source>
</evidence>
<proteinExistence type="predicted"/>
<sequence length="145" mass="16756">MVSALAATDALQNVTVTKDKRQVDVQQPTQNFVPSNRQQIGGQHHYAANNEQIAAISPNYYRYVQKLFEDQQQPEQYQDGSKQIAPQPNQARHNTQPAKQFVYYNEPQVQYQQEIEQPPQLEPKVISEEEYLELVRRQNGESANN</sequence>
<feature type="region of interest" description="Disordered" evidence="1">
    <location>
        <begin position="71"/>
        <end position="97"/>
    </location>
</feature>
<organism evidence="2 3">
    <name type="scientific">Pseudolycoriella hygida</name>
    <dbReference type="NCBI Taxonomy" id="35572"/>
    <lineage>
        <taxon>Eukaryota</taxon>
        <taxon>Metazoa</taxon>
        <taxon>Ecdysozoa</taxon>
        <taxon>Arthropoda</taxon>
        <taxon>Hexapoda</taxon>
        <taxon>Insecta</taxon>
        <taxon>Pterygota</taxon>
        <taxon>Neoptera</taxon>
        <taxon>Endopterygota</taxon>
        <taxon>Diptera</taxon>
        <taxon>Nematocera</taxon>
        <taxon>Sciaroidea</taxon>
        <taxon>Sciaridae</taxon>
        <taxon>Pseudolycoriella</taxon>
    </lineage>
</organism>
<dbReference type="AlphaFoldDB" id="A0A9Q0MJA7"/>
<name>A0A9Q0MJA7_9DIPT</name>
<comment type="caution">
    <text evidence="2">The sequence shown here is derived from an EMBL/GenBank/DDBJ whole genome shotgun (WGS) entry which is preliminary data.</text>
</comment>
<dbReference type="EMBL" id="WJQU01002679">
    <property type="protein sequence ID" value="KAJ6631734.1"/>
    <property type="molecule type" value="Genomic_DNA"/>
</dbReference>
<reference evidence="2" key="1">
    <citation type="submission" date="2022-07" db="EMBL/GenBank/DDBJ databases">
        <authorList>
            <person name="Trinca V."/>
            <person name="Uliana J.V.C."/>
            <person name="Torres T.T."/>
            <person name="Ward R.J."/>
            <person name="Monesi N."/>
        </authorList>
    </citation>
    <scope>NUCLEOTIDE SEQUENCE</scope>
    <source>
        <strain evidence="2">HSMRA1968</strain>
        <tissue evidence="2">Whole embryos</tissue>
    </source>
</reference>
<dbReference type="Proteomes" id="UP001151699">
    <property type="component" value="Unassembled WGS sequence"/>
</dbReference>
<protein>
    <submittedName>
        <fullName evidence="2">Uncharacterized protein</fullName>
    </submittedName>
</protein>
<accession>A0A9Q0MJA7</accession>